<evidence type="ECO:0000313" key="4">
    <source>
        <dbReference type="Proteomes" id="UP000824998"/>
    </source>
</evidence>
<feature type="region of interest" description="Disordered" evidence="1">
    <location>
        <begin position="97"/>
        <end position="117"/>
    </location>
</feature>
<evidence type="ECO:0000256" key="2">
    <source>
        <dbReference type="SAM" id="Phobius"/>
    </source>
</evidence>
<feature type="transmembrane region" description="Helical" evidence="2">
    <location>
        <begin position="6"/>
        <end position="24"/>
    </location>
</feature>
<name>A0A9P7Y9Z2_9HELO</name>
<keyword evidence="2" id="KW-0812">Transmembrane</keyword>
<keyword evidence="4" id="KW-1185">Reference proteome</keyword>
<keyword evidence="2" id="KW-1133">Transmembrane helix</keyword>
<dbReference type="EMBL" id="MU251803">
    <property type="protein sequence ID" value="KAG9229190.1"/>
    <property type="molecule type" value="Genomic_DNA"/>
</dbReference>
<evidence type="ECO:0000256" key="1">
    <source>
        <dbReference type="SAM" id="MobiDB-lite"/>
    </source>
</evidence>
<sequence length="117" mass="13495">MIICAAIYIPLFWKAIICIWLLLITSGEGHRLLIYNPSSPNHESSQHSPLSFISPVNMELKYPMQTFVVVFRFSQVQKLHLQRLNFKHVPGGLMFTQPSQTSERGMKNQRHTRATTL</sequence>
<comment type="caution">
    <text evidence="3">The sequence shown here is derived from an EMBL/GenBank/DDBJ whole genome shotgun (WGS) entry which is preliminary data.</text>
</comment>
<evidence type="ECO:0000313" key="3">
    <source>
        <dbReference type="EMBL" id="KAG9229190.1"/>
    </source>
</evidence>
<gene>
    <name evidence="3" type="ORF">BJ875DRAFT_206179</name>
</gene>
<protein>
    <submittedName>
        <fullName evidence="3">Uncharacterized protein</fullName>
    </submittedName>
</protein>
<organism evidence="3 4">
    <name type="scientific">Amylocarpus encephaloides</name>
    <dbReference type="NCBI Taxonomy" id="45428"/>
    <lineage>
        <taxon>Eukaryota</taxon>
        <taxon>Fungi</taxon>
        <taxon>Dikarya</taxon>
        <taxon>Ascomycota</taxon>
        <taxon>Pezizomycotina</taxon>
        <taxon>Leotiomycetes</taxon>
        <taxon>Helotiales</taxon>
        <taxon>Helotiales incertae sedis</taxon>
        <taxon>Amylocarpus</taxon>
    </lineage>
</organism>
<reference evidence="3" key="1">
    <citation type="journal article" date="2021" name="IMA Fungus">
        <title>Genomic characterization of three marine fungi, including Emericellopsis atlantica sp. nov. with signatures of a generalist lifestyle and marine biomass degradation.</title>
        <authorList>
            <person name="Hagestad O.C."/>
            <person name="Hou L."/>
            <person name="Andersen J.H."/>
            <person name="Hansen E.H."/>
            <person name="Altermark B."/>
            <person name="Li C."/>
            <person name="Kuhnert E."/>
            <person name="Cox R.J."/>
            <person name="Crous P.W."/>
            <person name="Spatafora J.W."/>
            <person name="Lail K."/>
            <person name="Amirebrahimi M."/>
            <person name="Lipzen A."/>
            <person name="Pangilinan J."/>
            <person name="Andreopoulos W."/>
            <person name="Hayes R.D."/>
            <person name="Ng V."/>
            <person name="Grigoriev I.V."/>
            <person name="Jackson S.A."/>
            <person name="Sutton T.D.S."/>
            <person name="Dobson A.D.W."/>
            <person name="Rama T."/>
        </authorList>
    </citation>
    <scope>NUCLEOTIDE SEQUENCE</scope>
    <source>
        <strain evidence="3">TRa018bII</strain>
    </source>
</reference>
<keyword evidence="2" id="KW-0472">Membrane</keyword>
<dbReference type="AlphaFoldDB" id="A0A9P7Y9Z2"/>
<proteinExistence type="predicted"/>
<dbReference type="Proteomes" id="UP000824998">
    <property type="component" value="Unassembled WGS sequence"/>
</dbReference>
<feature type="compositionally biased region" description="Basic residues" evidence="1">
    <location>
        <begin position="107"/>
        <end position="117"/>
    </location>
</feature>
<accession>A0A9P7Y9Z2</accession>